<evidence type="ECO:0000313" key="3">
    <source>
        <dbReference type="Proteomes" id="UP000181790"/>
    </source>
</evidence>
<proteinExistence type="predicted"/>
<gene>
    <name evidence="2" type="ORF">BLX24_09660</name>
</gene>
<accession>A0A1S2VM21</accession>
<dbReference type="Proteomes" id="UP000181790">
    <property type="component" value="Unassembled WGS sequence"/>
</dbReference>
<keyword evidence="1" id="KW-0732">Signal</keyword>
<sequence>MYRTSYLIFFMLIFTIAGNAQSPDSLHTVRSVAGGVSVTNNGISLLPTFALGKPAAIFDLSMGGKRLSFEPQFRFSLEGKPWSFLFWWRYRLVSTAKWQIGLGAHPAIAFKTGKPVNETEPQPLVAKRFLAGEISPNYTINQHVSVGLYYLYSHGYDTGVTRNTHFLALRTNLSGLTILKAVSLRMSPQLYYLKLDQEAGVFITSSFTLTKKGFPVSIQSIVNQQIRSDITAGKPFVWNVSLIYSFQRTYTRV</sequence>
<evidence type="ECO:0000256" key="1">
    <source>
        <dbReference type="SAM" id="SignalP"/>
    </source>
</evidence>
<reference evidence="2 3" key="1">
    <citation type="submission" date="2016-10" db="EMBL/GenBank/DDBJ databases">
        <title>Arsenicibacter rosenii gen. nov., sp. nov., an efficient arsenic-methylating bacterium isolated from an arsenic-contaminated paddy soil.</title>
        <authorList>
            <person name="Huang K."/>
        </authorList>
    </citation>
    <scope>NUCLEOTIDE SEQUENCE [LARGE SCALE GENOMIC DNA]</scope>
    <source>
        <strain evidence="2 3">SM-1</strain>
    </source>
</reference>
<evidence type="ECO:0000313" key="2">
    <source>
        <dbReference type="EMBL" id="OIN59246.1"/>
    </source>
</evidence>
<feature type="chain" id="PRO_5010327872" description="Outer membrane protein beta-barrel domain-containing protein" evidence="1">
    <location>
        <begin position="23"/>
        <end position="253"/>
    </location>
</feature>
<keyword evidence="3" id="KW-1185">Reference proteome</keyword>
<name>A0A1S2VM21_9BACT</name>
<evidence type="ECO:0008006" key="4">
    <source>
        <dbReference type="Google" id="ProtNLM"/>
    </source>
</evidence>
<organism evidence="2 3">
    <name type="scientific">Arsenicibacter rosenii</name>
    <dbReference type="NCBI Taxonomy" id="1750698"/>
    <lineage>
        <taxon>Bacteria</taxon>
        <taxon>Pseudomonadati</taxon>
        <taxon>Bacteroidota</taxon>
        <taxon>Cytophagia</taxon>
        <taxon>Cytophagales</taxon>
        <taxon>Spirosomataceae</taxon>
        <taxon>Arsenicibacter</taxon>
    </lineage>
</organism>
<feature type="signal peptide" evidence="1">
    <location>
        <begin position="1"/>
        <end position="22"/>
    </location>
</feature>
<comment type="caution">
    <text evidence="2">The sequence shown here is derived from an EMBL/GenBank/DDBJ whole genome shotgun (WGS) entry which is preliminary data.</text>
</comment>
<dbReference type="EMBL" id="MORL01000004">
    <property type="protein sequence ID" value="OIN59246.1"/>
    <property type="molecule type" value="Genomic_DNA"/>
</dbReference>
<dbReference type="AlphaFoldDB" id="A0A1S2VM21"/>
<protein>
    <recommendedName>
        <fullName evidence="4">Outer membrane protein beta-barrel domain-containing protein</fullName>
    </recommendedName>
</protein>